<dbReference type="RefSeq" id="WP_135193828.1">
    <property type="nucleotide sequence ID" value="NZ_SPVH01000002.1"/>
</dbReference>
<organism evidence="2 3">
    <name type="scientific">Brevundimonas intermedia</name>
    <dbReference type="NCBI Taxonomy" id="74315"/>
    <lineage>
        <taxon>Bacteria</taxon>
        <taxon>Pseudomonadati</taxon>
        <taxon>Pseudomonadota</taxon>
        <taxon>Alphaproteobacteria</taxon>
        <taxon>Caulobacterales</taxon>
        <taxon>Caulobacteraceae</taxon>
        <taxon>Brevundimonas</taxon>
    </lineage>
</organism>
<dbReference type="OrthoDB" id="9889448at2"/>
<accession>A0A4Y9RZV6</accession>
<sequence>MAPRVIGPQHPVPSGPPAVKGPHPGDAAGEAFVRDYVMAGRRRRVSWQNLARQLGRAESDLRSDYQGLFG</sequence>
<evidence type="ECO:0000313" key="3">
    <source>
        <dbReference type="Proteomes" id="UP000298216"/>
    </source>
</evidence>
<dbReference type="Proteomes" id="UP000298216">
    <property type="component" value="Unassembled WGS sequence"/>
</dbReference>
<evidence type="ECO:0000256" key="1">
    <source>
        <dbReference type="SAM" id="MobiDB-lite"/>
    </source>
</evidence>
<reference evidence="2 3" key="1">
    <citation type="submission" date="2019-03" db="EMBL/GenBank/DDBJ databases">
        <title>Draft genome of Brevundimonas sp. a heavy metal resistant soil bacteria.</title>
        <authorList>
            <person name="Soto J."/>
        </authorList>
    </citation>
    <scope>NUCLEOTIDE SEQUENCE [LARGE SCALE GENOMIC DNA]</scope>
    <source>
        <strain evidence="2 3">B-10</strain>
    </source>
</reference>
<feature type="region of interest" description="Disordered" evidence="1">
    <location>
        <begin position="1"/>
        <end position="27"/>
    </location>
</feature>
<gene>
    <name evidence="2" type="ORF">EGY25_04420</name>
</gene>
<protein>
    <submittedName>
        <fullName evidence="2">Uncharacterized protein</fullName>
    </submittedName>
</protein>
<dbReference type="AlphaFoldDB" id="A0A4Y9RZV6"/>
<dbReference type="EMBL" id="SPVH01000002">
    <property type="protein sequence ID" value="TFW14443.1"/>
    <property type="molecule type" value="Genomic_DNA"/>
</dbReference>
<evidence type="ECO:0000313" key="2">
    <source>
        <dbReference type="EMBL" id="TFW14443.1"/>
    </source>
</evidence>
<name>A0A4Y9RZV6_9CAUL</name>
<comment type="caution">
    <text evidence="2">The sequence shown here is derived from an EMBL/GenBank/DDBJ whole genome shotgun (WGS) entry which is preliminary data.</text>
</comment>
<proteinExistence type="predicted"/>
<keyword evidence="3" id="KW-1185">Reference proteome</keyword>